<dbReference type="PANTHER" id="PTHR46033:SF80">
    <property type="entry name" value="PROTEIN MAIN-LIKE 2-LIKE"/>
    <property type="match status" value="1"/>
</dbReference>
<sequence>MASQGPLPRWRLPQAKWGQWVEKLKPIYRNLWKRARIYDAIMASVCGIRRDSAAIFALLECWCPETSTFVLPWGRSTRASAGEAPRRLSTTTG</sequence>
<keyword evidence="3" id="KW-1185">Reference proteome</keyword>
<protein>
    <recommendedName>
        <fullName evidence="1">Aminotransferase-like plant mobile domain-containing protein</fullName>
    </recommendedName>
</protein>
<evidence type="ECO:0000259" key="1">
    <source>
        <dbReference type="Pfam" id="PF10536"/>
    </source>
</evidence>
<proteinExistence type="predicted"/>
<evidence type="ECO:0000313" key="3">
    <source>
        <dbReference type="Proteomes" id="UP001189122"/>
    </source>
</evidence>
<organism evidence="2 3">
    <name type="scientific">Spirodela intermedia</name>
    <name type="common">Intermediate duckweed</name>
    <dbReference type="NCBI Taxonomy" id="51605"/>
    <lineage>
        <taxon>Eukaryota</taxon>
        <taxon>Viridiplantae</taxon>
        <taxon>Streptophyta</taxon>
        <taxon>Embryophyta</taxon>
        <taxon>Tracheophyta</taxon>
        <taxon>Spermatophyta</taxon>
        <taxon>Magnoliopsida</taxon>
        <taxon>Liliopsida</taxon>
        <taxon>Araceae</taxon>
        <taxon>Lemnoideae</taxon>
        <taxon>Spirodela</taxon>
    </lineage>
</organism>
<reference evidence="3" key="1">
    <citation type="journal article" date="2020" name="Sci. Rep.">
        <title>Chromosome-scale genome assembly for the duckweed Spirodela intermedia, integrating cytogenetic maps, PacBio and Oxford Nanopore libraries.</title>
        <authorList>
            <person name="Hoang P.T.N."/>
            <person name="Fiebig A."/>
            <person name="Novak P."/>
            <person name="Macas J."/>
            <person name="Cao H.X."/>
            <person name="Stepanenko A."/>
            <person name="Chen G."/>
            <person name="Borisjuk N."/>
            <person name="Scholz U."/>
            <person name="Schubert I."/>
        </authorList>
    </citation>
    <scope>NUCLEOTIDE SEQUENCE [LARGE SCALE GENOMIC DNA]</scope>
</reference>
<dbReference type="InterPro" id="IPR019557">
    <property type="entry name" value="AminoTfrase-like_pln_mobile"/>
</dbReference>
<accession>A0ABN7EBA7</accession>
<dbReference type="EMBL" id="CACRZD030000241">
    <property type="protein sequence ID" value="CAA6675186.1"/>
    <property type="molecule type" value="Genomic_DNA"/>
</dbReference>
<name>A0ABN7EBA7_SPIIN</name>
<feature type="domain" description="Aminotransferase-like plant mobile" evidence="1">
    <location>
        <begin position="37"/>
        <end position="77"/>
    </location>
</feature>
<dbReference type="InterPro" id="IPR044824">
    <property type="entry name" value="MAIN-like"/>
</dbReference>
<dbReference type="Proteomes" id="UP001189122">
    <property type="component" value="Unassembled WGS sequence"/>
</dbReference>
<dbReference type="PANTHER" id="PTHR46033">
    <property type="entry name" value="PROTEIN MAIN-LIKE 2"/>
    <property type="match status" value="1"/>
</dbReference>
<evidence type="ECO:0000313" key="2">
    <source>
        <dbReference type="EMBL" id="CAA6675186.1"/>
    </source>
</evidence>
<gene>
    <name evidence="2" type="ORF">SI7747_UN021528</name>
</gene>
<comment type="caution">
    <text evidence="2">The sequence shown here is derived from an EMBL/GenBank/DDBJ whole genome shotgun (WGS) entry which is preliminary data.</text>
</comment>
<dbReference type="Pfam" id="PF10536">
    <property type="entry name" value="PMD"/>
    <property type="match status" value="1"/>
</dbReference>